<dbReference type="STRING" id="52560.SAMN04488082_1422"/>
<reference evidence="2" key="1">
    <citation type="submission" date="2016-10" db="EMBL/GenBank/DDBJ databases">
        <authorList>
            <person name="Varghese N."/>
            <person name="Submissions S."/>
        </authorList>
    </citation>
    <scope>NUCLEOTIDE SEQUENCE [LARGE SCALE GENOMIC DNA]</scope>
    <source>
        <strain evidence="2">DSM 5918</strain>
    </source>
</reference>
<name>A0A1I4AJL0_9BACT</name>
<dbReference type="EMBL" id="FORX01000042">
    <property type="protein sequence ID" value="SFK56167.1"/>
    <property type="molecule type" value="Genomic_DNA"/>
</dbReference>
<dbReference type="PANTHER" id="PTHR36455">
    <property type="match status" value="1"/>
</dbReference>
<keyword evidence="2" id="KW-1185">Reference proteome</keyword>
<dbReference type="Proteomes" id="UP000198635">
    <property type="component" value="Unassembled WGS sequence"/>
</dbReference>
<organism evidence="1 2">
    <name type="scientific">Desulfomicrobium apsheronum</name>
    <dbReference type="NCBI Taxonomy" id="52560"/>
    <lineage>
        <taxon>Bacteria</taxon>
        <taxon>Pseudomonadati</taxon>
        <taxon>Thermodesulfobacteriota</taxon>
        <taxon>Desulfovibrionia</taxon>
        <taxon>Desulfovibrionales</taxon>
        <taxon>Desulfomicrobiaceae</taxon>
        <taxon>Desulfomicrobium</taxon>
    </lineage>
</organism>
<sequence>MLRMPATKVYLAPGVTDMRAGIDRLSMTVQGHLALDPFSGHLFVFCNRKRDALKVLYWDRNGFCLWHKRLEKHRFCWPEHAAEVMNITAQQLGWLLDGLTISPRGAHPNLVYKSLI</sequence>
<protein>
    <submittedName>
        <fullName evidence="1">IS66 Orf2 like protein</fullName>
    </submittedName>
</protein>
<evidence type="ECO:0000313" key="2">
    <source>
        <dbReference type="Proteomes" id="UP000198635"/>
    </source>
</evidence>
<accession>A0A1I4AJL0</accession>
<dbReference type="PANTHER" id="PTHR36455:SF1">
    <property type="entry name" value="BLR8292 PROTEIN"/>
    <property type="match status" value="1"/>
</dbReference>
<dbReference type="Pfam" id="PF05717">
    <property type="entry name" value="TnpB_IS66"/>
    <property type="match status" value="1"/>
</dbReference>
<dbReference type="OrthoDB" id="9801450at2"/>
<evidence type="ECO:0000313" key="1">
    <source>
        <dbReference type="EMBL" id="SFK56167.1"/>
    </source>
</evidence>
<dbReference type="NCBIfam" id="NF033819">
    <property type="entry name" value="IS66_TnpB"/>
    <property type="match status" value="1"/>
</dbReference>
<dbReference type="AlphaFoldDB" id="A0A1I4AJL0"/>
<proteinExistence type="predicted"/>
<dbReference type="RefSeq" id="WP_092379685.1">
    <property type="nucleotide sequence ID" value="NZ_FORX01000042.1"/>
</dbReference>
<gene>
    <name evidence="1" type="ORF">SAMN04488082_1422</name>
</gene>
<dbReference type="InterPro" id="IPR008878">
    <property type="entry name" value="Transposase_IS66_Orf2"/>
</dbReference>